<proteinExistence type="predicted"/>
<evidence type="ECO:0000313" key="3">
    <source>
        <dbReference type="Proteomes" id="UP000288805"/>
    </source>
</evidence>
<evidence type="ECO:0000256" key="1">
    <source>
        <dbReference type="SAM" id="MobiDB-lite"/>
    </source>
</evidence>
<protein>
    <submittedName>
        <fullName evidence="2">Uncharacterized protein</fullName>
    </submittedName>
</protein>
<comment type="caution">
    <text evidence="2">The sequence shown here is derived from an EMBL/GenBank/DDBJ whole genome shotgun (WGS) entry which is preliminary data.</text>
</comment>
<evidence type="ECO:0000313" key="2">
    <source>
        <dbReference type="EMBL" id="RVW78552.1"/>
    </source>
</evidence>
<dbReference type="Proteomes" id="UP000288805">
    <property type="component" value="Unassembled WGS sequence"/>
</dbReference>
<organism evidence="2 3">
    <name type="scientific">Vitis vinifera</name>
    <name type="common">Grape</name>
    <dbReference type="NCBI Taxonomy" id="29760"/>
    <lineage>
        <taxon>Eukaryota</taxon>
        <taxon>Viridiplantae</taxon>
        <taxon>Streptophyta</taxon>
        <taxon>Embryophyta</taxon>
        <taxon>Tracheophyta</taxon>
        <taxon>Spermatophyta</taxon>
        <taxon>Magnoliopsida</taxon>
        <taxon>eudicotyledons</taxon>
        <taxon>Gunneridae</taxon>
        <taxon>Pentapetalae</taxon>
        <taxon>rosids</taxon>
        <taxon>Vitales</taxon>
        <taxon>Vitaceae</taxon>
        <taxon>Viteae</taxon>
        <taxon>Vitis</taxon>
    </lineage>
</organism>
<dbReference type="EMBL" id="QGNW01000294">
    <property type="protein sequence ID" value="RVW78552.1"/>
    <property type="molecule type" value="Genomic_DNA"/>
</dbReference>
<feature type="compositionally biased region" description="Polar residues" evidence="1">
    <location>
        <begin position="1"/>
        <end position="13"/>
    </location>
</feature>
<feature type="region of interest" description="Disordered" evidence="1">
    <location>
        <begin position="52"/>
        <end position="99"/>
    </location>
</feature>
<gene>
    <name evidence="2" type="ORF">CK203_049784</name>
</gene>
<sequence length="117" mass="13194">MVIASSHSLSRSSQKMRKSTSLSHKKPDQRREQILTTQAQHTAILRHIQHHLGITSTPEHAIPISSEPSQAPPFVDQSMPHQEPSSGEAAEPSFPQHHSTSLRRYHFLPIFQLLLSH</sequence>
<feature type="region of interest" description="Disordered" evidence="1">
    <location>
        <begin position="1"/>
        <end position="40"/>
    </location>
</feature>
<accession>A0A438H266</accession>
<reference evidence="2 3" key="1">
    <citation type="journal article" date="2018" name="PLoS Genet.">
        <title>Population sequencing reveals clonal diversity and ancestral inbreeding in the grapevine cultivar Chardonnay.</title>
        <authorList>
            <person name="Roach M.J."/>
            <person name="Johnson D.L."/>
            <person name="Bohlmann J."/>
            <person name="van Vuuren H.J."/>
            <person name="Jones S.J."/>
            <person name="Pretorius I.S."/>
            <person name="Schmidt S.A."/>
            <person name="Borneman A.R."/>
        </authorList>
    </citation>
    <scope>NUCLEOTIDE SEQUENCE [LARGE SCALE GENOMIC DNA]</scope>
    <source>
        <strain evidence="3">cv. Chardonnay</strain>
        <tissue evidence="2">Leaf</tissue>
    </source>
</reference>
<name>A0A438H266_VITVI</name>
<dbReference type="AlphaFoldDB" id="A0A438H266"/>
<feature type="compositionally biased region" description="Basic residues" evidence="1">
    <location>
        <begin position="14"/>
        <end position="24"/>
    </location>
</feature>